<dbReference type="InterPro" id="IPR037115">
    <property type="entry name" value="Sirohaem_synt_dimer_dom_sf"/>
</dbReference>
<dbReference type="PANTHER" id="PTHR35330">
    <property type="entry name" value="SIROHEME BIOSYNTHESIS PROTEIN MET8"/>
    <property type="match status" value="1"/>
</dbReference>
<feature type="domain" description="Tetrapyrrole methylase" evidence="8">
    <location>
        <begin position="222"/>
        <end position="340"/>
    </location>
</feature>
<evidence type="ECO:0000256" key="1">
    <source>
        <dbReference type="ARBA" id="ARBA00005010"/>
    </source>
</evidence>
<dbReference type="InterPro" id="IPR035996">
    <property type="entry name" value="4pyrrol_Methylase_sf"/>
</dbReference>
<evidence type="ECO:0000256" key="5">
    <source>
        <dbReference type="ARBA" id="ARBA00023027"/>
    </source>
</evidence>
<dbReference type="InterPro" id="IPR003043">
    <property type="entry name" value="Uropor_MeTrfase_CS"/>
</dbReference>
<comment type="catalytic activity">
    <reaction evidence="7">
        <text>precorrin-2 + NAD(+) = sirohydrochlorin + NADH + 2 H(+)</text>
        <dbReference type="Rhea" id="RHEA:15613"/>
        <dbReference type="ChEBI" id="CHEBI:15378"/>
        <dbReference type="ChEBI" id="CHEBI:57540"/>
        <dbReference type="ChEBI" id="CHEBI:57945"/>
        <dbReference type="ChEBI" id="CHEBI:58351"/>
        <dbReference type="ChEBI" id="CHEBI:58827"/>
        <dbReference type="EC" id="1.3.1.76"/>
    </reaction>
</comment>
<dbReference type="NCBIfam" id="TIGR01470">
    <property type="entry name" value="cysG_Nterm"/>
    <property type="match status" value="1"/>
</dbReference>
<feature type="domain" description="Sirohaem synthase dimerisation" evidence="9">
    <location>
        <begin position="153"/>
        <end position="206"/>
    </location>
</feature>
<evidence type="ECO:0000313" key="11">
    <source>
        <dbReference type="Proteomes" id="UP000266934"/>
    </source>
</evidence>
<dbReference type="Gene3D" id="3.30.160.110">
    <property type="entry name" value="Siroheme synthase, domain 2"/>
    <property type="match status" value="1"/>
</dbReference>
<dbReference type="Proteomes" id="UP000266934">
    <property type="component" value="Chromosome"/>
</dbReference>
<evidence type="ECO:0000313" key="10">
    <source>
        <dbReference type="EMBL" id="BBF93455.1"/>
    </source>
</evidence>
<dbReference type="UniPathway" id="UPA00262">
    <property type="reaction ID" value="UER00222"/>
</dbReference>
<evidence type="ECO:0000256" key="2">
    <source>
        <dbReference type="ARBA" id="ARBA00005879"/>
    </source>
</evidence>
<dbReference type="RefSeq" id="WP_160140582.1">
    <property type="nucleotide sequence ID" value="NZ_AP018907.1"/>
</dbReference>
<dbReference type="Gene3D" id="3.40.50.720">
    <property type="entry name" value="NAD(P)-binding Rossmann-like Domain"/>
    <property type="match status" value="1"/>
</dbReference>
<keyword evidence="4" id="KW-0560">Oxidoreductase</keyword>
<dbReference type="EC" id="1.3.1.76" evidence="3"/>
<dbReference type="SUPFAM" id="SSF75615">
    <property type="entry name" value="Siroheme synthase middle domains-like"/>
    <property type="match status" value="1"/>
</dbReference>
<accession>A0A348G1M2</accession>
<keyword evidence="5" id="KW-0520">NAD</keyword>
<comment type="similarity">
    <text evidence="2">Belongs to the precorrin methyltransferase family.</text>
</comment>
<dbReference type="SUPFAM" id="SSF51735">
    <property type="entry name" value="NAD(P)-binding Rossmann-fold domains"/>
    <property type="match status" value="1"/>
</dbReference>
<dbReference type="Gene3D" id="3.40.1010.10">
    <property type="entry name" value="Cobalt-precorrin-4 Transmethylase, Domain 1"/>
    <property type="match status" value="1"/>
</dbReference>
<evidence type="ECO:0000256" key="6">
    <source>
        <dbReference type="ARBA" id="ARBA00023244"/>
    </source>
</evidence>
<dbReference type="GO" id="GO:0019354">
    <property type="term" value="P:siroheme biosynthetic process"/>
    <property type="evidence" value="ECO:0007669"/>
    <property type="project" value="UniProtKB-UniPathway"/>
</dbReference>
<dbReference type="OrthoDB" id="9815856at2"/>
<dbReference type="InterPro" id="IPR019478">
    <property type="entry name" value="Sirohaem_synthase_dimer_dom"/>
</dbReference>
<dbReference type="InterPro" id="IPR006367">
    <property type="entry name" value="Sirohaem_synthase_N"/>
</dbReference>
<dbReference type="PANTHER" id="PTHR35330:SF1">
    <property type="entry name" value="SIROHEME BIOSYNTHESIS PROTEIN MET8"/>
    <property type="match status" value="1"/>
</dbReference>
<dbReference type="GO" id="GO:0043115">
    <property type="term" value="F:precorrin-2 dehydrogenase activity"/>
    <property type="evidence" value="ECO:0007669"/>
    <property type="project" value="UniProtKB-EC"/>
</dbReference>
<dbReference type="GO" id="GO:0004325">
    <property type="term" value="F:ferrochelatase activity"/>
    <property type="evidence" value="ECO:0007669"/>
    <property type="project" value="InterPro"/>
</dbReference>
<dbReference type="GO" id="GO:0008168">
    <property type="term" value="F:methyltransferase activity"/>
    <property type="evidence" value="ECO:0007669"/>
    <property type="project" value="InterPro"/>
</dbReference>
<dbReference type="Gene3D" id="1.10.8.210">
    <property type="entry name" value="Sirohaem synthase, dimerisation domain"/>
    <property type="match status" value="1"/>
</dbReference>
<sequence length="348" mass="36131">MARFRFLPVSHDVAGRRVVVVGEGAAALQKLRLLARTEAALTLVAANPSPALERFAASHGITRSDGDFCAYALDDVALAIIATGDADTDARHAAHAHAQRVPVNVVDRPQLSDFAMPAIIDRAPISVAVATDGHAPVLATRIRGMIEALLPPNLGQLAVLAGSVRSQVLDRLADPVARRRFWTGLLEGRAAELALAGAAETAAQQALADLDQAIARTVAGAVLFIGTGPGEADLMTLRAHRLLLGADVLVHDSDAPEDILALARRDIERIGIDPPRHGAVYQPDEVALLTQHAGAGRRVVRLVPGDAAASAFVRSAATALRVAGIACDVVPGVAGARPAACPSTRRAA</sequence>
<dbReference type="KEGG" id="blag:BLTE_21400"/>
<dbReference type="Pfam" id="PF13241">
    <property type="entry name" value="NAD_binding_7"/>
    <property type="match status" value="1"/>
</dbReference>
<dbReference type="Pfam" id="PF00590">
    <property type="entry name" value="TP_methylase"/>
    <property type="match status" value="1"/>
</dbReference>
<gene>
    <name evidence="10" type="ORF">BLTE_21400</name>
</gene>
<organism evidence="10 11">
    <name type="scientific">Blastochloris tepida</name>
    <dbReference type="NCBI Taxonomy" id="2233851"/>
    <lineage>
        <taxon>Bacteria</taxon>
        <taxon>Pseudomonadati</taxon>
        <taxon>Pseudomonadota</taxon>
        <taxon>Alphaproteobacteria</taxon>
        <taxon>Hyphomicrobiales</taxon>
        <taxon>Blastochloridaceae</taxon>
        <taxon>Blastochloris</taxon>
    </lineage>
</organism>
<name>A0A348G1M2_9HYPH</name>
<dbReference type="InterPro" id="IPR028161">
    <property type="entry name" value="Met8-like"/>
</dbReference>
<dbReference type="EMBL" id="AP018907">
    <property type="protein sequence ID" value="BBF93455.1"/>
    <property type="molecule type" value="Genomic_DNA"/>
</dbReference>
<keyword evidence="11" id="KW-1185">Reference proteome</keyword>
<comment type="pathway">
    <text evidence="1">Porphyrin-containing compound metabolism; siroheme biosynthesis; sirohydrochlorin from precorrin-2: step 1/1.</text>
</comment>
<dbReference type="PROSITE" id="PS00839">
    <property type="entry name" value="SUMT_1"/>
    <property type="match status" value="1"/>
</dbReference>
<evidence type="ECO:0000259" key="8">
    <source>
        <dbReference type="Pfam" id="PF00590"/>
    </source>
</evidence>
<dbReference type="AlphaFoldDB" id="A0A348G1M2"/>
<protein>
    <recommendedName>
        <fullName evidence="3">precorrin-2 dehydrogenase</fullName>
        <ecNumber evidence="3">1.3.1.76</ecNumber>
    </recommendedName>
</protein>
<evidence type="ECO:0000256" key="3">
    <source>
        <dbReference type="ARBA" id="ARBA00012400"/>
    </source>
</evidence>
<dbReference type="SUPFAM" id="SSF53790">
    <property type="entry name" value="Tetrapyrrole methylase"/>
    <property type="match status" value="1"/>
</dbReference>
<evidence type="ECO:0000256" key="4">
    <source>
        <dbReference type="ARBA" id="ARBA00023002"/>
    </source>
</evidence>
<reference evidence="10 11" key="1">
    <citation type="submission" date="2018-08" db="EMBL/GenBank/DDBJ databases">
        <title>Complete genome sequencing of Blastochloris tepida GI.</title>
        <authorList>
            <person name="Tsukatani Y."/>
            <person name="Mori H."/>
        </authorList>
    </citation>
    <scope>NUCLEOTIDE SEQUENCE [LARGE SCALE GENOMIC DNA]</scope>
    <source>
        <strain evidence="10 11">GI</strain>
    </source>
</reference>
<keyword evidence="6" id="KW-0627">Porphyrin biosynthesis</keyword>
<dbReference type="InterPro" id="IPR036291">
    <property type="entry name" value="NAD(P)-bd_dom_sf"/>
</dbReference>
<evidence type="ECO:0000256" key="7">
    <source>
        <dbReference type="ARBA" id="ARBA00047561"/>
    </source>
</evidence>
<dbReference type="Pfam" id="PF10414">
    <property type="entry name" value="CysG_dimeriser"/>
    <property type="match status" value="1"/>
</dbReference>
<proteinExistence type="inferred from homology"/>
<evidence type="ECO:0000259" key="9">
    <source>
        <dbReference type="Pfam" id="PF10414"/>
    </source>
</evidence>
<dbReference type="InterPro" id="IPR014777">
    <property type="entry name" value="4pyrrole_Mease_sub1"/>
</dbReference>
<dbReference type="InterPro" id="IPR000878">
    <property type="entry name" value="4pyrrol_Mease"/>
</dbReference>